<keyword evidence="1" id="KW-0067">ATP-binding</keyword>
<keyword evidence="2" id="KW-1185">Reference proteome</keyword>
<proteinExistence type="predicted"/>
<reference evidence="1 2" key="1">
    <citation type="submission" date="2018-07" db="EMBL/GenBank/DDBJ databases">
        <title>Rhodosalinus sp. strain E84T genomic sequence and assembly.</title>
        <authorList>
            <person name="Liu Z.-W."/>
            <person name="Lu D.-C."/>
        </authorList>
    </citation>
    <scope>NUCLEOTIDE SEQUENCE [LARGE SCALE GENOMIC DNA]</scope>
    <source>
        <strain evidence="1 2">E84</strain>
    </source>
</reference>
<dbReference type="EMBL" id="QNTQ01000010">
    <property type="protein sequence ID" value="RBI84640.1"/>
    <property type="molecule type" value="Genomic_DNA"/>
</dbReference>
<keyword evidence="1" id="KW-0547">Nucleotide-binding</keyword>
<sequence>MSIAHLLEDFGEPVAEQPAPALAGEALEAHRLEAFEEGYRAGWDDAVKAQAEEESRVRADLARNLQEMSFTYHEAYAQISRALAPLFERIADTLLPSAARDSLGSHVVEQLTALAREGAEGVAEVAVAPESEAAVAALLEEGLPCQVRLRSDAMLGAGQAEITFGQVEREIDLDAALAAINDAIHAYFHETETEKRHG</sequence>
<dbReference type="AlphaFoldDB" id="A0A365U9I4"/>
<evidence type="ECO:0000313" key="1">
    <source>
        <dbReference type="EMBL" id="RBI84640.1"/>
    </source>
</evidence>
<dbReference type="RefSeq" id="WP_113289679.1">
    <property type="nucleotide sequence ID" value="NZ_QNTQ01000010.1"/>
</dbReference>
<protein>
    <submittedName>
        <fullName evidence="1">ABC transporter ATP-binding protein</fullName>
    </submittedName>
</protein>
<dbReference type="GO" id="GO:0005524">
    <property type="term" value="F:ATP binding"/>
    <property type="evidence" value="ECO:0007669"/>
    <property type="project" value="UniProtKB-KW"/>
</dbReference>
<dbReference type="OrthoDB" id="7870971at2"/>
<evidence type="ECO:0000313" key="2">
    <source>
        <dbReference type="Proteomes" id="UP000253370"/>
    </source>
</evidence>
<name>A0A365U9I4_9RHOB</name>
<dbReference type="Proteomes" id="UP000253370">
    <property type="component" value="Unassembled WGS sequence"/>
</dbReference>
<organism evidence="1 2">
    <name type="scientific">Rhodosalinus halophilus</name>
    <dbReference type="NCBI Taxonomy" id="2259333"/>
    <lineage>
        <taxon>Bacteria</taxon>
        <taxon>Pseudomonadati</taxon>
        <taxon>Pseudomonadota</taxon>
        <taxon>Alphaproteobacteria</taxon>
        <taxon>Rhodobacterales</taxon>
        <taxon>Paracoccaceae</taxon>
        <taxon>Rhodosalinus</taxon>
    </lineage>
</organism>
<accession>A0A365U9I4</accession>
<gene>
    <name evidence="1" type="ORF">DRV85_11850</name>
</gene>
<comment type="caution">
    <text evidence="1">The sequence shown here is derived from an EMBL/GenBank/DDBJ whole genome shotgun (WGS) entry which is preliminary data.</text>
</comment>